<name>A0A8S5U9Q1_9CAUD</name>
<dbReference type="EMBL" id="BK016045">
    <property type="protein sequence ID" value="DAF91122.1"/>
    <property type="molecule type" value="Genomic_DNA"/>
</dbReference>
<organism evidence="2">
    <name type="scientific">Siphoviridae sp. ctKNZ79</name>
    <dbReference type="NCBI Taxonomy" id="2825440"/>
    <lineage>
        <taxon>Viruses</taxon>
        <taxon>Duplodnaviria</taxon>
        <taxon>Heunggongvirae</taxon>
        <taxon>Uroviricota</taxon>
        <taxon>Caudoviricetes</taxon>
    </lineage>
</organism>
<sequence length="158" mass="17639">MKTKLREYKAKLEHELSEYLAQPVGTRSMAAVDAMIECWEHVNDMEHCVCHAGKLGDHDLEEWNAHMKNDDGSTGGHWTVAQTTDAAKTAGVVMEHITPEEWNAAMNMMYSDYCSVATRYGCSKVEFYADLAKAFLFDKDGPGPEAKLAAYYHGIVAE</sequence>
<proteinExistence type="predicted"/>
<evidence type="ECO:0000313" key="2">
    <source>
        <dbReference type="EMBL" id="DAF91122.1"/>
    </source>
</evidence>
<dbReference type="Pfam" id="PF25223">
    <property type="entry name" value="DUF7841"/>
    <property type="match status" value="1"/>
</dbReference>
<dbReference type="InterPro" id="IPR057163">
    <property type="entry name" value="DUF7841"/>
</dbReference>
<accession>A0A8S5U9Q1</accession>
<feature type="domain" description="DUF7841" evidence="1">
    <location>
        <begin position="55"/>
        <end position="152"/>
    </location>
</feature>
<protein>
    <recommendedName>
        <fullName evidence="1">DUF7841 domain-containing protein</fullName>
    </recommendedName>
</protein>
<reference evidence="2" key="1">
    <citation type="journal article" date="2021" name="Proc. Natl. Acad. Sci. U.S.A.">
        <title>A Catalog of Tens of Thousands of Viruses from Human Metagenomes Reveals Hidden Associations with Chronic Diseases.</title>
        <authorList>
            <person name="Tisza M.J."/>
            <person name="Buck C.B."/>
        </authorList>
    </citation>
    <scope>NUCLEOTIDE SEQUENCE</scope>
    <source>
        <strain evidence="2">CtKNZ79</strain>
    </source>
</reference>
<evidence type="ECO:0000259" key="1">
    <source>
        <dbReference type="Pfam" id="PF25223"/>
    </source>
</evidence>